<dbReference type="InterPro" id="IPR036390">
    <property type="entry name" value="WH_DNA-bd_sf"/>
</dbReference>
<dbReference type="InterPro" id="IPR036388">
    <property type="entry name" value="WH-like_DNA-bd_sf"/>
</dbReference>
<dbReference type="RefSeq" id="WP_109533014.1">
    <property type="nucleotide sequence ID" value="NZ_QEYD01000005.1"/>
</dbReference>
<feature type="domain" description="WYL" evidence="2">
    <location>
        <begin position="137"/>
        <end position="200"/>
    </location>
</feature>
<dbReference type="PANTHER" id="PTHR34580">
    <property type="match status" value="1"/>
</dbReference>
<sequence length="236" mass="26619">MKKTNRLFETIQIFRAADRPIRAEDLAARLEVSVRTVYRDIAALQAMRTPIEGEPGIGYVMRRGYDLPPLNFDEEEVEALRVGLCMLSRSGDRALRRAAERISTKIDALHAPADWIQVSRWGAPEDDPELGCVSKAMLRAAVREERVLRIDYADATGARTTRDIRPIAVIYHVDAVLLAAWCELRNGLRHFRTDRIHACEATGATFRGQGAVFRQLWSEQNRWDVVSDMAARAGTS</sequence>
<evidence type="ECO:0000259" key="2">
    <source>
        <dbReference type="Pfam" id="PF13280"/>
    </source>
</evidence>
<dbReference type="OrthoDB" id="9807255at2"/>
<protein>
    <submittedName>
        <fullName evidence="3">Transcriptional regulator</fullName>
    </submittedName>
</protein>
<dbReference type="Proteomes" id="UP000244940">
    <property type="component" value="Unassembled WGS sequence"/>
</dbReference>
<dbReference type="Pfam" id="PF08279">
    <property type="entry name" value="HTH_11"/>
    <property type="match status" value="1"/>
</dbReference>
<dbReference type="Pfam" id="PF13280">
    <property type="entry name" value="WYL"/>
    <property type="match status" value="1"/>
</dbReference>
<dbReference type="EMBL" id="QEYD01000005">
    <property type="protein sequence ID" value="PWE28965.1"/>
    <property type="molecule type" value="Genomic_DNA"/>
</dbReference>
<dbReference type="PANTHER" id="PTHR34580:SF3">
    <property type="entry name" value="PROTEIN PAFB"/>
    <property type="match status" value="1"/>
</dbReference>
<comment type="caution">
    <text evidence="3">The sequence shown here is derived from an EMBL/GenBank/DDBJ whole genome shotgun (WGS) entry which is preliminary data.</text>
</comment>
<evidence type="ECO:0000259" key="1">
    <source>
        <dbReference type="Pfam" id="PF08279"/>
    </source>
</evidence>
<evidence type="ECO:0000313" key="3">
    <source>
        <dbReference type="EMBL" id="PWE28965.1"/>
    </source>
</evidence>
<dbReference type="InterPro" id="IPR051534">
    <property type="entry name" value="CBASS_pafABC_assoc_protein"/>
</dbReference>
<keyword evidence="4" id="KW-1185">Reference proteome</keyword>
<name>A0A2U2CAP6_9RHOB</name>
<evidence type="ECO:0000313" key="4">
    <source>
        <dbReference type="Proteomes" id="UP000244940"/>
    </source>
</evidence>
<dbReference type="InterPro" id="IPR013196">
    <property type="entry name" value="HTH_11"/>
</dbReference>
<gene>
    <name evidence="3" type="ORF">C4N9_09085</name>
</gene>
<dbReference type="SUPFAM" id="SSF46785">
    <property type="entry name" value="Winged helix' DNA-binding domain"/>
    <property type="match status" value="1"/>
</dbReference>
<proteinExistence type="predicted"/>
<dbReference type="PROSITE" id="PS52050">
    <property type="entry name" value="WYL"/>
    <property type="match status" value="1"/>
</dbReference>
<accession>A0A2U2CAP6</accession>
<dbReference type="AlphaFoldDB" id="A0A2U2CAP6"/>
<dbReference type="InterPro" id="IPR026881">
    <property type="entry name" value="WYL_dom"/>
</dbReference>
<reference evidence="3 4" key="1">
    <citation type="submission" date="2018-05" db="EMBL/GenBank/DDBJ databases">
        <title>Pararhodobacter marina sp. nov., isolated from deep-sea water of the Indian Ocean.</title>
        <authorList>
            <person name="Lai Q.Sr."/>
            <person name="Liu X."/>
            <person name="Shao Z."/>
        </authorList>
    </citation>
    <scope>NUCLEOTIDE SEQUENCE [LARGE SCALE GENOMIC DNA]</scope>
    <source>
        <strain evidence="3 4">CIC4N-9</strain>
    </source>
</reference>
<feature type="domain" description="Helix-turn-helix type 11" evidence="1">
    <location>
        <begin position="6"/>
        <end position="59"/>
    </location>
</feature>
<organism evidence="3 4">
    <name type="scientific">Pararhodobacter marinus</name>
    <dbReference type="NCBI Taxonomy" id="2184063"/>
    <lineage>
        <taxon>Bacteria</taxon>
        <taxon>Pseudomonadati</taxon>
        <taxon>Pseudomonadota</taxon>
        <taxon>Alphaproteobacteria</taxon>
        <taxon>Rhodobacterales</taxon>
        <taxon>Paracoccaceae</taxon>
        <taxon>Pararhodobacter</taxon>
    </lineage>
</organism>
<dbReference type="Gene3D" id="1.10.10.10">
    <property type="entry name" value="Winged helix-like DNA-binding domain superfamily/Winged helix DNA-binding domain"/>
    <property type="match status" value="1"/>
</dbReference>
<dbReference type="GeneID" id="94365045"/>